<keyword evidence="4 6" id="KW-0472">Membrane</keyword>
<sequence length="512" mass="56227">MQATSHTVLSVEAKAARNKDLLARGPHTQGHGTSGRELYPEQDLDKGIVGWEGQDDPENPRNYSPVRKWTTLSLISSMTLISPFASSVFAPAASFAAKDFHDTSTFLSTFAVSVYVLGYAIGPLFLSPLSEMYGRRIILNIASIHFVVWQIGCALAPNISALIVFRLFSGMGGSACLTLGGGTIADLFVKEHRGMAMSIFTMGPLFGPVLGPICGGFIAQQAGWRWVFWTLLIAAGTCTACILIFFRETNPTILIRRKTHRLMKELNRTDLHSCYDKTQNGRSRVSIILNALIRPAKMLLSSPIVPLLALYVALIYGCLYLLFTTVTTVFQKTYHWAPDLTGLAYTGLGIGLLCGQILFAMMSDRTIVRLTKANNGAYAPEMRLTLCLPYACFVPISFFWYGWAIQAKVHWIVPIIGLFPFGFGMIGIFISIQTYMVDAYSQFAASAIATITITRSFFGAFLPLAGPAMFDSLGYGWGNSLLGFITLALVPVPIFLLKYGGVLRERFPVNFD</sequence>
<feature type="transmembrane region" description="Helical" evidence="6">
    <location>
        <begin position="196"/>
        <end position="220"/>
    </location>
</feature>
<feature type="transmembrane region" description="Helical" evidence="6">
    <location>
        <begin position="304"/>
        <end position="323"/>
    </location>
</feature>
<dbReference type="PROSITE" id="PS00216">
    <property type="entry name" value="SUGAR_TRANSPORT_1"/>
    <property type="match status" value="1"/>
</dbReference>
<feature type="transmembrane region" description="Helical" evidence="6">
    <location>
        <begin position="71"/>
        <end position="93"/>
    </location>
</feature>
<dbReference type="EMBL" id="ML978126">
    <property type="protein sequence ID" value="KAF2098970.1"/>
    <property type="molecule type" value="Genomic_DNA"/>
</dbReference>
<feature type="transmembrane region" description="Helical" evidence="6">
    <location>
        <begin position="163"/>
        <end position="189"/>
    </location>
</feature>
<feature type="transmembrane region" description="Helical" evidence="6">
    <location>
        <begin position="226"/>
        <end position="246"/>
    </location>
</feature>
<evidence type="ECO:0000256" key="2">
    <source>
        <dbReference type="ARBA" id="ARBA00022692"/>
    </source>
</evidence>
<protein>
    <submittedName>
        <fullName evidence="8">MFS general substrate transporter</fullName>
    </submittedName>
</protein>
<dbReference type="CDD" id="cd17323">
    <property type="entry name" value="MFS_Tpo1_MDR_like"/>
    <property type="match status" value="1"/>
</dbReference>
<dbReference type="GO" id="GO:0016020">
    <property type="term" value="C:membrane"/>
    <property type="evidence" value="ECO:0007669"/>
    <property type="project" value="UniProtKB-SubCell"/>
</dbReference>
<dbReference type="PROSITE" id="PS50850">
    <property type="entry name" value="MFS"/>
    <property type="match status" value="1"/>
</dbReference>
<keyword evidence="9" id="KW-1185">Reference proteome</keyword>
<dbReference type="GO" id="GO:0140115">
    <property type="term" value="P:export across plasma membrane"/>
    <property type="evidence" value="ECO:0007669"/>
    <property type="project" value="UniProtKB-ARBA"/>
</dbReference>
<dbReference type="AlphaFoldDB" id="A0A9P4IGQ4"/>
<dbReference type="PANTHER" id="PTHR23502">
    <property type="entry name" value="MAJOR FACILITATOR SUPERFAMILY"/>
    <property type="match status" value="1"/>
</dbReference>
<evidence type="ECO:0000313" key="8">
    <source>
        <dbReference type="EMBL" id="KAF2098970.1"/>
    </source>
</evidence>
<dbReference type="InterPro" id="IPR036259">
    <property type="entry name" value="MFS_trans_sf"/>
</dbReference>
<feature type="transmembrane region" description="Helical" evidence="6">
    <location>
        <begin position="343"/>
        <end position="363"/>
    </location>
</feature>
<keyword evidence="3 6" id="KW-1133">Transmembrane helix</keyword>
<evidence type="ECO:0000256" key="5">
    <source>
        <dbReference type="SAM" id="MobiDB-lite"/>
    </source>
</evidence>
<comment type="subcellular location">
    <subcellularLocation>
        <location evidence="1">Membrane</location>
        <topology evidence="1">Multi-pass membrane protein</topology>
    </subcellularLocation>
</comment>
<feature type="transmembrane region" description="Helical" evidence="6">
    <location>
        <begin position="443"/>
        <end position="465"/>
    </location>
</feature>
<dbReference type="GO" id="GO:0042908">
    <property type="term" value="P:xenobiotic transport"/>
    <property type="evidence" value="ECO:0007669"/>
    <property type="project" value="UniProtKB-ARBA"/>
</dbReference>
<evidence type="ECO:0000313" key="9">
    <source>
        <dbReference type="Proteomes" id="UP000799772"/>
    </source>
</evidence>
<dbReference type="OrthoDB" id="5296287at2759"/>
<feature type="transmembrane region" description="Helical" evidence="6">
    <location>
        <begin position="137"/>
        <end position="157"/>
    </location>
</feature>
<proteinExistence type="predicted"/>
<accession>A0A9P4IGQ4</accession>
<feature type="transmembrane region" description="Helical" evidence="6">
    <location>
        <begin position="105"/>
        <end position="125"/>
    </location>
</feature>
<keyword evidence="2 6" id="KW-0812">Transmembrane</keyword>
<gene>
    <name evidence="8" type="ORF">NA57DRAFT_66185</name>
</gene>
<dbReference type="Gene3D" id="1.20.1250.20">
    <property type="entry name" value="MFS general substrate transporter like domains"/>
    <property type="match status" value="1"/>
</dbReference>
<reference evidence="8" key="1">
    <citation type="journal article" date="2020" name="Stud. Mycol.">
        <title>101 Dothideomycetes genomes: a test case for predicting lifestyles and emergence of pathogens.</title>
        <authorList>
            <person name="Haridas S."/>
            <person name="Albert R."/>
            <person name="Binder M."/>
            <person name="Bloem J."/>
            <person name="Labutti K."/>
            <person name="Salamov A."/>
            <person name="Andreopoulos B."/>
            <person name="Baker S."/>
            <person name="Barry K."/>
            <person name="Bills G."/>
            <person name="Bluhm B."/>
            <person name="Cannon C."/>
            <person name="Castanera R."/>
            <person name="Culley D."/>
            <person name="Daum C."/>
            <person name="Ezra D."/>
            <person name="Gonzalez J."/>
            <person name="Henrissat B."/>
            <person name="Kuo A."/>
            <person name="Liang C."/>
            <person name="Lipzen A."/>
            <person name="Lutzoni F."/>
            <person name="Magnuson J."/>
            <person name="Mondo S."/>
            <person name="Nolan M."/>
            <person name="Ohm R."/>
            <person name="Pangilinan J."/>
            <person name="Park H.-J."/>
            <person name="Ramirez L."/>
            <person name="Alfaro M."/>
            <person name="Sun H."/>
            <person name="Tritt A."/>
            <person name="Yoshinaga Y."/>
            <person name="Zwiers L.-H."/>
            <person name="Turgeon B."/>
            <person name="Goodwin S."/>
            <person name="Spatafora J."/>
            <person name="Crous P."/>
            <person name="Grigoriev I."/>
        </authorList>
    </citation>
    <scope>NUCLEOTIDE SEQUENCE</scope>
    <source>
        <strain evidence="8">CBS 133067</strain>
    </source>
</reference>
<feature type="transmembrane region" description="Helical" evidence="6">
    <location>
        <begin position="409"/>
        <end position="431"/>
    </location>
</feature>
<evidence type="ECO:0000256" key="1">
    <source>
        <dbReference type="ARBA" id="ARBA00004141"/>
    </source>
</evidence>
<dbReference type="InterPro" id="IPR011701">
    <property type="entry name" value="MFS"/>
</dbReference>
<feature type="transmembrane region" description="Helical" evidence="6">
    <location>
        <begin position="477"/>
        <end position="497"/>
    </location>
</feature>
<dbReference type="GO" id="GO:0022857">
    <property type="term" value="F:transmembrane transporter activity"/>
    <property type="evidence" value="ECO:0007669"/>
    <property type="project" value="InterPro"/>
</dbReference>
<feature type="transmembrane region" description="Helical" evidence="6">
    <location>
        <begin position="384"/>
        <end position="403"/>
    </location>
</feature>
<evidence type="ECO:0000256" key="6">
    <source>
        <dbReference type="SAM" id="Phobius"/>
    </source>
</evidence>
<comment type="caution">
    <text evidence="8">The sequence shown here is derived from an EMBL/GenBank/DDBJ whole genome shotgun (WGS) entry which is preliminary data.</text>
</comment>
<feature type="region of interest" description="Disordered" evidence="5">
    <location>
        <begin position="19"/>
        <end position="39"/>
    </location>
</feature>
<dbReference type="InterPro" id="IPR020846">
    <property type="entry name" value="MFS_dom"/>
</dbReference>
<evidence type="ECO:0000256" key="4">
    <source>
        <dbReference type="ARBA" id="ARBA00023136"/>
    </source>
</evidence>
<name>A0A9P4IGQ4_9PEZI</name>
<evidence type="ECO:0000256" key="3">
    <source>
        <dbReference type="ARBA" id="ARBA00022989"/>
    </source>
</evidence>
<dbReference type="InterPro" id="IPR005829">
    <property type="entry name" value="Sugar_transporter_CS"/>
</dbReference>
<dbReference type="PANTHER" id="PTHR23502:SF33">
    <property type="entry name" value="MAJOR FACILITATOR SUPERFAMILY (MFS) PROFILE DOMAIN-CONTAINING PROTEIN-RELATED"/>
    <property type="match status" value="1"/>
</dbReference>
<organism evidence="8 9">
    <name type="scientific">Rhizodiscina lignyota</name>
    <dbReference type="NCBI Taxonomy" id="1504668"/>
    <lineage>
        <taxon>Eukaryota</taxon>
        <taxon>Fungi</taxon>
        <taxon>Dikarya</taxon>
        <taxon>Ascomycota</taxon>
        <taxon>Pezizomycotina</taxon>
        <taxon>Dothideomycetes</taxon>
        <taxon>Pleosporomycetidae</taxon>
        <taxon>Aulographales</taxon>
        <taxon>Rhizodiscinaceae</taxon>
        <taxon>Rhizodiscina</taxon>
    </lineage>
</organism>
<dbReference type="SUPFAM" id="SSF103473">
    <property type="entry name" value="MFS general substrate transporter"/>
    <property type="match status" value="1"/>
</dbReference>
<dbReference type="FunFam" id="1.20.1250.20:FF:000460">
    <property type="entry name" value="MFS multidrug transporter, putative"/>
    <property type="match status" value="1"/>
</dbReference>
<dbReference type="Proteomes" id="UP000799772">
    <property type="component" value="Unassembled WGS sequence"/>
</dbReference>
<evidence type="ECO:0000259" key="7">
    <source>
        <dbReference type="PROSITE" id="PS50850"/>
    </source>
</evidence>
<dbReference type="Pfam" id="PF07690">
    <property type="entry name" value="MFS_1"/>
    <property type="match status" value="1"/>
</dbReference>
<feature type="domain" description="Major facilitator superfamily (MFS) profile" evidence="7">
    <location>
        <begin position="71"/>
        <end position="506"/>
    </location>
</feature>